<reference evidence="2 3" key="1">
    <citation type="journal article" date="2019" name="Int. J. Syst. Evol. Microbiol.">
        <title>The Global Catalogue of Microorganisms (GCM) 10K type strain sequencing project: providing services to taxonomists for standard genome sequencing and annotation.</title>
        <authorList>
            <consortium name="The Broad Institute Genomics Platform"/>
            <consortium name="The Broad Institute Genome Sequencing Center for Infectious Disease"/>
            <person name="Wu L."/>
            <person name="Ma J."/>
        </authorList>
    </citation>
    <scope>NUCLEOTIDE SEQUENCE [LARGE SCALE GENOMIC DNA]</scope>
    <source>
        <strain evidence="2 3">JCM 9383</strain>
    </source>
</reference>
<name>A0ABN3VBS6_9PSEU</name>
<dbReference type="Proteomes" id="UP001500979">
    <property type="component" value="Unassembled WGS sequence"/>
</dbReference>
<sequence length="96" mass="10249">MDSLSKHHGVAQTPCEQGAGARGRSKGKRKGKGQGQEERDQPPLEPNPQGGVEVSTHKGGVRFSSRRPGAARSDRVKGAQARKPQRTSTNRPLDAV</sequence>
<gene>
    <name evidence="2" type="ORF">GCM10010470_25720</name>
</gene>
<comment type="caution">
    <text evidence="2">The sequence shown here is derived from an EMBL/GenBank/DDBJ whole genome shotgun (WGS) entry which is preliminary data.</text>
</comment>
<evidence type="ECO:0000256" key="1">
    <source>
        <dbReference type="SAM" id="MobiDB-lite"/>
    </source>
</evidence>
<feature type="compositionally biased region" description="Basic residues" evidence="1">
    <location>
        <begin position="23"/>
        <end position="32"/>
    </location>
</feature>
<keyword evidence="3" id="KW-1185">Reference proteome</keyword>
<evidence type="ECO:0000313" key="3">
    <source>
        <dbReference type="Proteomes" id="UP001500979"/>
    </source>
</evidence>
<feature type="region of interest" description="Disordered" evidence="1">
    <location>
        <begin position="1"/>
        <end position="96"/>
    </location>
</feature>
<proteinExistence type="predicted"/>
<organism evidence="2 3">
    <name type="scientific">Saccharopolyspora taberi</name>
    <dbReference type="NCBI Taxonomy" id="60895"/>
    <lineage>
        <taxon>Bacteria</taxon>
        <taxon>Bacillati</taxon>
        <taxon>Actinomycetota</taxon>
        <taxon>Actinomycetes</taxon>
        <taxon>Pseudonocardiales</taxon>
        <taxon>Pseudonocardiaceae</taxon>
        <taxon>Saccharopolyspora</taxon>
    </lineage>
</organism>
<evidence type="ECO:0000313" key="2">
    <source>
        <dbReference type="EMBL" id="GAA2789955.1"/>
    </source>
</evidence>
<dbReference type="EMBL" id="BAAAUX010000012">
    <property type="protein sequence ID" value="GAA2789955.1"/>
    <property type="molecule type" value="Genomic_DNA"/>
</dbReference>
<accession>A0ABN3VBS6</accession>
<protein>
    <submittedName>
        <fullName evidence="2">Uncharacterized protein</fullName>
    </submittedName>
</protein>
<feature type="compositionally biased region" description="Polar residues" evidence="1">
    <location>
        <begin position="86"/>
        <end position="96"/>
    </location>
</feature>